<feature type="region of interest" description="Disordered" evidence="1">
    <location>
        <begin position="275"/>
        <end position="403"/>
    </location>
</feature>
<evidence type="ECO:0000313" key="3">
    <source>
        <dbReference type="Proteomes" id="UP000296049"/>
    </source>
</evidence>
<reference evidence="3" key="1">
    <citation type="journal article" date="2013" name="Nat. Genet.">
        <title>The duck genome and transcriptome provide insight into an avian influenza virus reservoir species.</title>
        <authorList>
            <person name="Huang Y."/>
            <person name="Li Y."/>
            <person name="Burt D.W."/>
            <person name="Chen H."/>
            <person name="Zhang Y."/>
            <person name="Qian W."/>
            <person name="Kim H."/>
            <person name="Gan S."/>
            <person name="Zhao Y."/>
            <person name="Li J."/>
            <person name="Yi K."/>
            <person name="Feng H."/>
            <person name="Zhu P."/>
            <person name="Li B."/>
            <person name="Liu Q."/>
            <person name="Fairley S."/>
            <person name="Magor K.E."/>
            <person name="Du Z."/>
            <person name="Hu X."/>
            <person name="Goodman L."/>
            <person name="Tafer H."/>
            <person name="Vignal A."/>
            <person name="Lee T."/>
            <person name="Kim K.W."/>
            <person name="Sheng Z."/>
            <person name="An Y."/>
            <person name="Searle S."/>
            <person name="Herrero J."/>
            <person name="Groenen M.A."/>
            <person name="Crooijmans R.P."/>
            <person name="Faraut T."/>
            <person name="Cai Q."/>
            <person name="Webster R.G."/>
            <person name="Aldridge J.R."/>
            <person name="Warren W.C."/>
            <person name="Bartschat S."/>
            <person name="Kehr S."/>
            <person name="Marz M."/>
            <person name="Stadler P.F."/>
            <person name="Smith J."/>
            <person name="Kraus R.H."/>
            <person name="Zhao Y."/>
            <person name="Ren L."/>
            <person name="Fei J."/>
            <person name="Morisson M."/>
            <person name="Kaiser P."/>
            <person name="Griffin D.K."/>
            <person name="Rao M."/>
            <person name="Pitel F."/>
            <person name="Wang J."/>
            <person name="Li N."/>
        </authorList>
    </citation>
    <scope>NUCLEOTIDE SEQUENCE [LARGE SCALE GENOMIC DNA]</scope>
</reference>
<dbReference type="AlphaFoldDB" id="R0KDH1"/>
<protein>
    <submittedName>
        <fullName evidence="2">Uncharacterized protein</fullName>
    </submittedName>
</protein>
<accession>R0KDH1</accession>
<proteinExistence type="predicted"/>
<name>R0KDH1_ANAPL</name>
<organism evidence="2 3">
    <name type="scientific">Anas platyrhynchos</name>
    <name type="common">Mallard</name>
    <name type="synonym">Anas boschas</name>
    <dbReference type="NCBI Taxonomy" id="8839"/>
    <lineage>
        <taxon>Eukaryota</taxon>
        <taxon>Metazoa</taxon>
        <taxon>Chordata</taxon>
        <taxon>Craniata</taxon>
        <taxon>Vertebrata</taxon>
        <taxon>Euteleostomi</taxon>
        <taxon>Archelosauria</taxon>
        <taxon>Archosauria</taxon>
        <taxon>Dinosauria</taxon>
        <taxon>Saurischia</taxon>
        <taxon>Theropoda</taxon>
        <taxon>Coelurosauria</taxon>
        <taxon>Aves</taxon>
        <taxon>Neognathae</taxon>
        <taxon>Galloanserae</taxon>
        <taxon>Anseriformes</taxon>
        <taxon>Anatidae</taxon>
        <taxon>Anatinae</taxon>
        <taxon>Anas</taxon>
    </lineage>
</organism>
<feature type="compositionally biased region" description="Polar residues" evidence="1">
    <location>
        <begin position="359"/>
        <end position="369"/>
    </location>
</feature>
<evidence type="ECO:0000256" key="1">
    <source>
        <dbReference type="SAM" id="MobiDB-lite"/>
    </source>
</evidence>
<feature type="compositionally biased region" description="Pro residues" evidence="1">
    <location>
        <begin position="224"/>
        <end position="233"/>
    </location>
</feature>
<dbReference type="EMBL" id="KB742479">
    <property type="protein sequence ID" value="EOB08047.1"/>
    <property type="molecule type" value="Genomic_DNA"/>
</dbReference>
<keyword evidence="3" id="KW-1185">Reference proteome</keyword>
<feature type="compositionally biased region" description="Low complexity" evidence="1">
    <location>
        <begin position="309"/>
        <end position="322"/>
    </location>
</feature>
<feature type="region of interest" description="Disordered" evidence="1">
    <location>
        <begin position="217"/>
        <end position="252"/>
    </location>
</feature>
<sequence>MAVTAISGGKHRERPGEAACQKLPGKKTYTRSGNEALPTLFLYPAPSFAFLIRGVGGVTLTCLWASSLPLGTEIAVSLMPGKFLEMLCEEARSGPRACPPQEGQLAGQSKAHAAIRAVHPPQTAPHAAPRCYYSAGVAVFFRASSVPSTERYLAGATLLDTNFCRFWHLRPVTAELFSVSFYVLPRGTAAGSRKRVGTARAALPASPAPRGWGRMVALGQEQPPSGPQQPPAPHWAGAHVTGGVPRQGAETSMSVGLQGTCLWKPPVEATSTFLQPLLPQRGPDERLQGSGRPGPRSPRRKQEAPNTIPLHLHSPSGHSSSPRPQNQEEQKQVAGVKSDSAGGERQNTPRSAKACRASTAGSQTDTQTPRPCPGTWGAPSSSESKGAHPSGQRAAGCSSQTWLPVKEIPAVRASPTQRDPAPFIHTSHHTDTQHCATKESARQLIRGYEELKSSPQKQRHPSACPLEHREFPAYTAWQDTGHSRPEAALPNQADLGAGTGKDLVQQEHNRGKPAVRVLRYANKFFWQMPVSQLAATHEKAEAEPQPCCYTDVGWAQLFLPVPSLCVRGV</sequence>
<gene>
    <name evidence="2" type="ORF">Anapl_00268</name>
</gene>
<evidence type="ECO:0000313" key="2">
    <source>
        <dbReference type="EMBL" id="EOB08047.1"/>
    </source>
</evidence>
<dbReference type="Proteomes" id="UP000296049">
    <property type="component" value="Unassembled WGS sequence"/>
</dbReference>